<evidence type="ECO:0000256" key="12">
    <source>
        <dbReference type="HAMAP-Rule" id="MF_03046"/>
    </source>
</evidence>
<name>A0A3R7W6Q9_9STRA</name>
<organism evidence="15 16">
    <name type="scientific">Peronospora effusa</name>
    <dbReference type="NCBI Taxonomy" id="542832"/>
    <lineage>
        <taxon>Eukaryota</taxon>
        <taxon>Sar</taxon>
        <taxon>Stramenopiles</taxon>
        <taxon>Oomycota</taxon>
        <taxon>Peronosporomycetes</taxon>
        <taxon>Peronosporales</taxon>
        <taxon>Peronosporaceae</taxon>
        <taxon>Peronospora</taxon>
    </lineage>
</organism>
<evidence type="ECO:0000256" key="7">
    <source>
        <dbReference type="ARBA" id="ARBA00023015"/>
    </source>
</evidence>
<dbReference type="GO" id="GO:0071819">
    <property type="term" value="C:DUBm complex"/>
    <property type="evidence" value="ECO:0007669"/>
    <property type="project" value="UniProtKB-UniRule"/>
</dbReference>
<dbReference type="Pfam" id="PF10163">
    <property type="entry name" value="EnY2"/>
    <property type="match status" value="1"/>
</dbReference>
<keyword evidence="9 12" id="KW-0804">Transcription</keyword>
<evidence type="ECO:0000313" key="15">
    <source>
        <dbReference type="EMBL" id="RQM12944.1"/>
    </source>
</evidence>
<evidence type="ECO:0000256" key="3">
    <source>
        <dbReference type="ARBA" id="ARBA00022816"/>
    </source>
</evidence>
<comment type="subcellular location">
    <subcellularLocation>
        <location evidence="1 12">Nucleus</location>
        <location evidence="1 12">Nucleoplasm</location>
    </subcellularLocation>
</comment>
<accession>A0A3R7W6Q9</accession>
<dbReference type="VEuPathDB" id="FungiDB:DD237_005472"/>
<comment type="similarity">
    <text evidence="12">Belongs to the ENY2 family.</text>
</comment>
<evidence type="ECO:0000256" key="6">
    <source>
        <dbReference type="ARBA" id="ARBA00023010"/>
    </source>
</evidence>
<dbReference type="FunFam" id="1.10.246.140:FF:000001">
    <property type="entry name" value="Transcription and mRNA export factor ENY2"/>
    <property type="match status" value="1"/>
</dbReference>
<keyword evidence="11 12" id="KW-0539">Nucleus</keyword>
<dbReference type="PANTHER" id="PTHR12514">
    <property type="entry name" value="ENHANCER OF YELLOW 2 TRANSCRIPTION FACTOR"/>
    <property type="match status" value="1"/>
</dbReference>
<dbReference type="Proteomes" id="UP000286097">
    <property type="component" value="Unassembled WGS sequence"/>
</dbReference>
<keyword evidence="3 12" id="KW-0509">mRNA transport</keyword>
<evidence type="ECO:0000256" key="8">
    <source>
        <dbReference type="ARBA" id="ARBA00023159"/>
    </source>
</evidence>
<comment type="function">
    <text evidence="12">Involved in mRNA export coupled transcription activation by association with both the TREX-2 and the SAGA complexes. The transcription regulatory histone acetylation (HAT) complex SAGA is a multiprotein complex that activates transcription by remodeling chromatin and mediating histone acetylation and deubiquitination. Within the SAGA complex, participates to a subcomplex that specifically deubiquitinates histones. The SAGA complex is recruited to specific gene promoters by activators, where it is required for transcription. The TREX-2 complex functions in docking export-competent ribonucleoprotein particles (mRNPs) to the nuclear entrance of the nuclear pore complex (nuclear basket). TREX-2 participates in mRNA export and accurate chromatin positioning in the nucleus by tethering genes to the nuclear periphery.</text>
</comment>
<evidence type="ECO:0000256" key="11">
    <source>
        <dbReference type="ARBA" id="ARBA00023242"/>
    </source>
</evidence>
<evidence type="ECO:0000256" key="2">
    <source>
        <dbReference type="ARBA" id="ARBA00022448"/>
    </source>
</evidence>
<dbReference type="GO" id="GO:0005643">
    <property type="term" value="C:nuclear pore"/>
    <property type="evidence" value="ECO:0007669"/>
    <property type="project" value="UniProtKB-UniRule"/>
</dbReference>
<keyword evidence="2 12" id="KW-0813">Transport</keyword>
<proteinExistence type="inferred from homology"/>
<keyword evidence="7 12" id="KW-0805">Transcription regulation</keyword>
<evidence type="ECO:0000256" key="10">
    <source>
        <dbReference type="ARBA" id="ARBA00023186"/>
    </source>
</evidence>
<evidence type="ECO:0000256" key="1">
    <source>
        <dbReference type="ARBA" id="ARBA00004642"/>
    </source>
</evidence>
<dbReference type="EMBL" id="QKXF01000298">
    <property type="protein sequence ID" value="RQM12944.1"/>
    <property type="molecule type" value="Genomic_DNA"/>
</dbReference>
<keyword evidence="6 12" id="KW-0811">Translocation</keyword>
<evidence type="ECO:0000256" key="5">
    <source>
        <dbReference type="ARBA" id="ARBA00022927"/>
    </source>
</evidence>
<dbReference type="InterPro" id="IPR038212">
    <property type="entry name" value="TF_EnY2_sf"/>
</dbReference>
<dbReference type="AlphaFoldDB" id="A0A3R7W6Q9"/>
<dbReference type="GO" id="GO:0070390">
    <property type="term" value="C:transcription export complex 2"/>
    <property type="evidence" value="ECO:0007669"/>
    <property type="project" value="UniProtKB-UniRule"/>
</dbReference>
<evidence type="ECO:0000256" key="9">
    <source>
        <dbReference type="ARBA" id="ARBA00023163"/>
    </source>
</evidence>
<dbReference type="Pfam" id="PF11875">
    <property type="entry name" value="DnaJ-like_C11_C"/>
    <property type="match status" value="1"/>
</dbReference>
<sequence length="246" mass="27851">MPERELNYELGDEEDTDSGDSIAQQEADAEVLELRWIDFSIPLQFLSSLLRCYCFDDVSDEELALSSASNAGLLGFYNPCIGEDQTISDVRSPSSFTTKPLLYVHYAYDGQVFEATYDDDQAISLPSRYAQVMGPIGHSQQMDEEVKMRIGKRFVQSGEKEKLKEFLRLKLVECGWCDAMKQQCKVVIRKKGIDHVTVEDLVEEITLEGRALVPGDVKNELLEKIKTFIKKEVEVTSEKTEISNLS</sequence>
<evidence type="ECO:0000259" key="14">
    <source>
        <dbReference type="Pfam" id="PF11875"/>
    </source>
</evidence>
<evidence type="ECO:0000313" key="16">
    <source>
        <dbReference type="Proteomes" id="UP000286097"/>
    </source>
</evidence>
<dbReference type="GO" id="GO:0006368">
    <property type="term" value="P:transcription elongation by RNA polymerase II"/>
    <property type="evidence" value="ECO:0007669"/>
    <property type="project" value="UniProtKB-UniRule"/>
</dbReference>
<dbReference type="GO" id="GO:0003713">
    <property type="term" value="F:transcription coactivator activity"/>
    <property type="evidence" value="ECO:0007669"/>
    <property type="project" value="UniProtKB-UniRule"/>
</dbReference>
<reference evidence="15 16" key="1">
    <citation type="submission" date="2018-06" db="EMBL/GenBank/DDBJ databases">
        <title>Comparative genomics of downy mildews reveals potential adaptations to biotrophy.</title>
        <authorList>
            <person name="Fletcher K."/>
            <person name="Klosterman S.J."/>
            <person name="Derevnina L."/>
            <person name="Martin F."/>
            <person name="Koike S."/>
            <person name="Reyes Chin-Wo S."/>
            <person name="Mou B."/>
            <person name="Michelmore R."/>
        </authorList>
    </citation>
    <scope>NUCLEOTIDE SEQUENCE [LARGE SCALE GENOMIC DNA]</scope>
    <source>
        <strain evidence="15 16">R13</strain>
    </source>
</reference>
<dbReference type="InterPro" id="IPR018783">
    <property type="entry name" value="TF_ENY2"/>
</dbReference>
<evidence type="ECO:0000256" key="13">
    <source>
        <dbReference type="SAM" id="MobiDB-lite"/>
    </source>
</evidence>
<comment type="caution">
    <text evidence="15">The sequence shown here is derived from an EMBL/GenBank/DDBJ whole genome shotgun (WGS) entry which is preliminary data.</text>
</comment>
<dbReference type="GO" id="GO:0015031">
    <property type="term" value="P:protein transport"/>
    <property type="evidence" value="ECO:0007669"/>
    <property type="project" value="UniProtKB-KW"/>
</dbReference>
<dbReference type="GO" id="GO:0005654">
    <property type="term" value="C:nucleoplasm"/>
    <property type="evidence" value="ECO:0007669"/>
    <property type="project" value="UniProtKB-SubCell"/>
</dbReference>
<dbReference type="Gene3D" id="1.10.246.140">
    <property type="match status" value="1"/>
</dbReference>
<dbReference type="GO" id="GO:0006325">
    <property type="term" value="P:chromatin organization"/>
    <property type="evidence" value="ECO:0007669"/>
    <property type="project" value="UniProtKB-KW"/>
</dbReference>
<feature type="region of interest" description="Disordered" evidence="13">
    <location>
        <begin position="1"/>
        <end position="22"/>
    </location>
</feature>
<gene>
    <name evidence="15" type="ORF">DD237_005472</name>
</gene>
<keyword evidence="5 12" id="KW-0653">Protein transport</keyword>
<evidence type="ECO:0000256" key="4">
    <source>
        <dbReference type="ARBA" id="ARBA00022853"/>
    </source>
</evidence>
<keyword evidence="4 12" id="KW-0156">Chromatin regulator</keyword>
<feature type="domain" description="DnaJ-like protein C11 C-terminal" evidence="14">
    <location>
        <begin position="23"/>
        <end position="126"/>
    </location>
</feature>
<dbReference type="GO" id="GO:0006406">
    <property type="term" value="P:mRNA export from nucleus"/>
    <property type="evidence" value="ECO:0007669"/>
    <property type="project" value="UniProtKB-UniRule"/>
</dbReference>
<protein>
    <recommendedName>
        <fullName evidence="12">Transcription and mRNA export factor ENY2</fullName>
    </recommendedName>
    <alternativeName>
        <fullName evidence="12">Enhancer of yellow 2 transcription factor homolog</fullName>
    </alternativeName>
</protein>
<dbReference type="HAMAP" id="MF_03046">
    <property type="entry name" value="ENY2_Sus1"/>
    <property type="match status" value="1"/>
</dbReference>
<dbReference type="InterPro" id="IPR024586">
    <property type="entry name" value="DnaJ-like_C11_C"/>
</dbReference>
<keyword evidence="10" id="KW-0143">Chaperone</keyword>
<keyword evidence="8 12" id="KW-0010">Activator</keyword>
<comment type="subunit">
    <text evidence="12">Component of the nuclear pore complex (NPC)-associated TREX-2 complex (transcription and export complex 2). Component of the SAGA transcription coactivator-HAT complex. Within the SAGA complex, participates to a subcomplex of SAGA called the DUB module (deubiquitination module).</text>
</comment>
<dbReference type="GO" id="GO:0000124">
    <property type="term" value="C:SAGA complex"/>
    <property type="evidence" value="ECO:0007669"/>
    <property type="project" value="UniProtKB-UniRule"/>
</dbReference>